<organism evidence="1 2">
    <name type="scientific">Nonomuraea maheshkhaliensis</name>
    <dbReference type="NCBI Taxonomy" id="419590"/>
    <lineage>
        <taxon>Bacteria</taxon>
        <taxon>Bacillati</taxon>
        <taxon>Actinomycetota</taxon>
        <taxon>Actinomycetes</taxon>
        <taxon>Streptosporangiales</taxon>
        <taxon>Streptosporangiaceae</taxon>
        <taxon>Nonomuraea</taxon>
    </lineage>
</organism>
<dbReference type="RefSeq" id="WP_346101429.1">
    <property type="nucleotide sequence ID" value="NZ_BAAAMU010000003.1"/>
</dbReference>
<evidence type="ECO:0008006" key="3">
    <source>
        <dbReference type="Google" id="ProtNLM"/>
    </source>
</evidence>
<accession>A0ABP4QJV7</accession>
<keyword evidence="2" id="KW-1185">Reference proteome</keyword>
<reference evidence="2" key="1">
    <citation type="journal article" date="2019" name="Int. J. Syst. Evol. Microbiol.">
        <title>The Global Catalogue of Microorganisms (GCM) 10K type strain sequencing project: providing services to taxonomists for standard genome sequencing and annotation.</title>
        <authorList>
            <consortium name="The Broad Institute Genomics Platform"/>
            <consortium name="The Broad Institute Genome Sequencing Center for Infectious Disease"/>
            <person name="Wu L."/>
            <person name="Ma J."/>
        </authorList>
    </citation>
    <scope>NUCLEOTIDE SEQUENCE [LARGE SCALE GENOMIC DNA]</scope>
    <source>
        <strain evidence="2">JCM 13929</strain>
    </source>
</reference>
<evidence type="ECO:0000313" key="1">
    <source>
        <dbReference type="EMBL" id="GAA1613864.1"/>
    </source>
</evidence>
<dbReference type="Proteomes" id="UP001500064">
    <property type="component" value="Unassembled WGS sequence"/>
</dbReference>
<protein>
    <recommendedName>
        <fullName evidence="3">TetR/AcrR family transcriptional regulator</fullName>
    </recommendedName>
</protein>
<proteinExistence type="predicted"/>
<dbReference type="EMBL" id="BAAAMU010000003">
    <property type="protein sequence ID" value="GAA1613864.1"/>
    <property type="molecule type" value="Genomic_DNA"/>
</dbReference>
<name>A0ABP4QJV7_9ACTN</name>
<evidence type="ECO:0000313" key="2">
    <source>
        <dbReference type="Proteomes" id="UP001500064"/>
    </source>
</evidence>
<gene>
    <name evidence="1" type="ORF">GCM10009733_007490</name>
</gene>
<sequence>MSTWGAWLQKWRAGGDRASGETSGDGLLDLFSVQALYDRYGRAIYARAAADAAFSAAISDMVATIQENLRQKGPRVAKLLTDKTGLTFYLLGHTHTVLASLLDASVRPDSLSPASADPDFAAIRLGALFHLAFDGGLLQLPAHGGAPRSAR</sequence>
<comment type="caution">
    <text evidence="1">The sequence shown here is derived from an EMBL/GenBank/DDBJ whole genome shotgun (WGS) entry which is preliminary data.</text>
</comment>